<evidence type="ECO:0000313" key="1">
    <source>
        <dbReference type="EMBL" id="QJA52243.1"/>
    </source>
</evidence>
<reference evidence="1" key="1">
    <citation type="submission" date="2020-03" db="EMBL/GenBank/DDBJ databases">
        <title>The deep terrestrial virosphere.</title>
        <authorList>
            <person name="Holmfeldt K."/>
            <person name="Nilsson E."/>
            <person name="Simone D."/>
            <person name="Lopez-Fernandez M."/>
            <person name="Wu X."/>
            <person name="de Brujin I."/>
            <person name="Lundin D."/>
            <person name="Andersson A."/>
            <person name="Bertilsson S."/>
            <person name="Dopson M."/>
        </authorList>
    </citation>
    <scope>NUCLEOTIDE SEQUENCE</scope>
    <source>
        <strain evidence="2">MM415B00644</strain>
        <strain evidence="1">TM448A02554</strain>
    </source>
</reference>
<sequence length="141" mass="17073">MRGECEPITHIIDQAEFTKIRQVRDGLLYKIRDKKITMADFDRECAYWALAYLNEYKFTPYPTKPTQIVEYQNRKRYDVKFRVEDKFWQQDEIKPYMASFKIARGRNISNGSWLEFMKNSIPAEDTPNQEKIQELLLEYRQ</sequence>
<protein>
    <submittedName>
        <fullName evidence="1">Uncharacterized protein</fullName>
    </submittedName>
</protein>
<organism evidence="1">
    <name type="scientific">viral metagenome</name>
    <dbReference type="NCBI Taxonomy" id="1070528"/>
    <lineage>
        <taxon>unclassified sequences</taxon>
        <taxon>metagenomes</taxon>
        <taxon>organismal metagenomes</taxon>
    </lineage>
</organism>
<dbReference type="EMBL" id="MT144324">
    <property type="protein sequence ID" value="QJA52243.1"/>
    <property type="molecule type" value="Genomic_DNA"/>
</dbReference>
<proteinExistence type="predicted"/>
<accession>A0A6H1ZWD6</accession>
<dbReference type="AlphaFoldDB" id="A0A6H1ZWD6"/>
<evidence type="ECO:0000313" key="2">
    <source>
        <dbReference type="EMBL" id="QJA63182.1"/>
    </source>
</evidence>
<name>A0A6H1ZWD6_9ZZZZ</name>
<gene>
    <name evidence="2" type="ORF">MM415B00644_0007</name>
    <name evidence="1" type="ORF">TM448A02554_0012</name>
</gene>
<dbReference type="EMBL" id="MT141492">
    <property type="protein sequence ID" value="QJA63182.1"/>
    <property type="molecule type" value="Genomic_DNA"/>
</dbReference>